<keyword evidence="2" id="KW-1185">Reference proteome</keyword>
<accession>A0A126V3V9</accession>
<organism evidence="1 2">
    <name type="scientific">Falsihalocynthiibacter arcticus</name>
    <dbReference type="NCBI Taxonomy" id="1579316"/>
    <lineage>
        <taxon>Bacteria</taxon>
        <taxon>Pseudomonadati</taxon>
        <taxon>Pseudomonadota</taxon>
        <taxon>Alphaproteobacteria</taxon>
        <taxon>Rhodobacterales</taxon>
        <taxon>Roseobacteraceae</taxon>
        <taxon>Falsihalocynthiibacter</taxon>
    </lineage>
</organism>
<protein>
    <submittedName>
        <fullName evidence="1">Uncharacterized protein</fullName>
    </submittedName>
</protein>
<dbReference type="Proteomes" id="UP000070371">
    <property type="component" value="Chromosome"/>
</dbReference>
<evidence type="ECO:0000313" key="1">
    <source>
        <dbReference type="EMBL" id="AML52837.1"/>
    </source>
</evidence>
<dbReference type="AlphaFoldDB" id="A0A126V3V9"/>
<name>A0A126V3V9_9RHOB</name>
<evidence type="ECO:0000313" key="2">
    <source>
        <dbReference type="Proteomes" id="UP000070371"/>
    </source>
</evidence>
<dbReference type="KEGG" id="hat:RC74_17635"/>
<gene>
    <name evidence="1" type="ORF">RC74_17635</name>
</gene>
<sequence>MAALIINANTPNSVGIPFLPALRVTAASPSAKMEHLTQYANAEKATKLALFALMAGSLSEADATGNS</sequence>
<dbReference type="EMBL" id="CP014327">
    <property type="protein sequence ID" value="AML52837.1"/>
    <property type="molecule type" value="Genomic_DNA"/>
</dbReference>
<reference evidence="1 2" key="1">
    <citation type="submission" date="2016-02" db="EMBL/GenBank/DDBJ databases">
        <title>Complete genome sequence of Halocynthiibacter arcticus PAMC 20958t from arctic marine sediment.</title>
        <authorList>
            <person name="Lee Y.M."/>
            <person name="Baek K."/>
            <person name="Lee H.K."/>
            <person name="Shin S.C."/>
        </authorList>
    </citation>
    <scope>NUCLEOTIDE SEQUENCE [LARGE SCALE GENOMIC DNA]</scope>
    <source>
        <strain evidence="1">PAMC 20958</strain>
    </source>
</reference>
<proteinExistence type="predicted"/>